<comment type="caution">
    <text evidence="2">The sequence shown here is derived from an EMBL/GenBank/DDBJ whole genome shotgun (WGS) entry which is preliminary data.</text>
</comment>
<organism evidence="2 3">
    <name type="scientific">Collybiopsis confluens</name>
    <dbReference type="NCBI Taxonomy" id="2823264"/>
    <lineage>
        <taxon>Eukaryota</taxon>
        <taxon>Fungi</taxon>
        <taxon>Dikarya</taxon>
        <taxon>Basidiomycota</taxon>
        <taxon>Agaricomycotina</taxon>
        <taxon>Agaricomycetes</taxon>
        <taxon>Agaricomycetidae</taxon>
        <taxon>Agaricales</taxon>
        <taxon>Marasmiineae</taxon>
        <taxon>Omphalotaceae</taxon>
        <taxon>Collybiopsis</taxon>
    </lineage>
</organism>
<evidence type="ECO:0000313" key="2">
    <source>
        <dbReference type="EMBL" id="KAF5344938.1"/>
    </source>
</evidence>
<gene>
    <name evidence="2" type="ORF">D9757_015346</name>
</gene>
<feature type="region of interest" description="Disordered" evidence="1">
    <location>
        <begin position="158"/>
        <end position="179"/>
    </location>
</feature>
<dbReference type="EMBL" id="JAACJN010000391">
    <property type="protein sequence ID" value="KAF5344938.1"/>
    <property type="molecule type" value="Genomic_DNA"/>
</dbReference>
<protein>
    <submittedName>
        <fullName evidence="2">Uncharacterized protein</fullName>
    </submittedName>
</protein>
<accession>A0A8H5FQG7</accession>
<reference evidence="2 3" key="1">
    <citation type="journal article" date="2020" name="ISME J.">
        <title>Uncovering the hidden diversity of litter-decomposition mechanisms in mushroom-forming fungi.</title>
        <authorList>
            <person name="Floudas D."/>
            <person name="Bentzer J."/>
            <person name="Ahren D."/>
            <person name="Johansson T."/>
            <person name="Persson P."/>
            <person name="Tunlid A."/>
        </authorList>
    </citation>
    <scope>NUCLEOTIDE SEQUENCE [LARGE SCALE GENOMIC DNA]</scope>
    <source>
        <strain evidence="2 3">CBS 406.79</strain>
    </source>
</reference>
<dbReference type="Proteomes" id="UP000518752">
    <property type="component" value="Unassembled WGS sequence"/>
</dbReference>
<proteinExistence type="predicted"/>
<sequence length="265" mass="29790">MPKPKILTREKEVHPSLQAISKAYDALHEHFIAISRVYPRPEKNPPSLTKQKRFRPFVEELCKALTENVTIREHARVPHTMQDSIPFIPNIEHDMQTSRLTGFMKQLDAAVDEYETELENRQNTPVNPDALKYIRTGKSKATGESSSKVEYDSDKLVKTSKKGKKRKVETSRSDIGTSDSARVASTQIYVADLRTETEADEAPFSHSLGAHPGDDPAALEYLMGKLVRLEFDSTHPAALESAYAAHSQFPDGVTIWHIVLPNWLG</sequence>
<evidence type="ECO:0000313" key="3">
    <source>
        <dbReference type="Proteomes" id="UP000518752"/>
    </source>
</evidence>
<name>A0A8H5FQG7_9AGAR</name>
<evidence type="ECO:0000256" key="1">
    <source>
        <dbReference type="SAM" id="MobiDB-lite"/>
    </source>
</evidence>
<dbReference type="AlphaFoldDB" id="A0A8H5FQG7"/>
<keyword evidence="3" id="KW-1185">Reference proteome</keyword>
<feature type="compositionally biased region" description="Basic residues" evidence="1">
    <location>
        <begin position="158"/>
        <end position="167"/>
    </location>
</feature>